<sequence>MTKAEVEKLADEVAVLLKRVRAGELVAPAATVYRLEGALVALRAVLGNAREAAGSIGHCDEGIVVVAMGVALLEGAAWHVVDAAGDGVDVGLGVDGQVGALRQPAAHEAVEVLVDGTLPGGVGISEVEGGAENMFDVRSQRHLSALIPSEGALACLRDRAQQPYDTRRQRCCVVAVGQCPKQAEACGAVDDRDDRRGVFRADDQVTFEMPDLRAASGGRWALVDRLELAQHEASLLPREASPPATAALVVQMTPQPWIEPAVSWVARLVDRLMTYVLGSSDRHRRLLVLHQAPSDTPSQRSVFHQPRWLGPTSTAFRSTLRTSRHIAYPTAVAVHCASDRRHRPPEPPGDHPQRLASHQPDPDLLPLFQPEASTWHAKTPTGGCYLSTDHHGRSVATTGRASYSIVDEG</sequence>
<reference evidence="2 3" key="1">
    <citation type="journal article" date="2009" name="Stand. Genomic Sci.">
        <title>Complete genome sequence of Acidimicrobium ferrooxidans type strain (ICP).</title>
        <authorList>
            <person name="Clum A."/>
            <person name="Nolan M."/>
            <person name="Lang E."/>
            <person name="Glavina Del Rio T."/>
            <person name="Tice H."/>
            <person name="Copeland A."/>
            <person name="Cheng J.F."/>
            <person name="Lucas S."/>
            <person name="Chen F."/>
            <person name="Bruce D."/>
            <person name="Goodwin L."/>
            <person name="Pitluck S."/>
            <person name="Ivanova N."/>
            <person name="Mavrommatis K."/>
            <person name="Mikhailova N."/>
            <person name="Pati A."/>
            <person name="Chen A."/>
            <person name="Palaniappan K."/>
            <person name="Goker M."/>
            <person name="Spring S."/>
            <person name="Land M."/>
            <person name="Hauser L."/>
            <person name="Chang Y.J."/>
            <person name="Jeffries C.C."/>
            <person name="Chain P."/>
            <person name="Bristow J."/>
            <person name="Eisen J.A."/>
            <person name="Markowitz V."/>
            <person name="Hugenholtz P."/>
            <person name="Kyrpides N.C."/>
            <person name="Klenk H.P."/>
            <person name="Lapidus A."/>
        </authorList>
    </citation>
    <scope>NUCLEOTIDE SEQUENCE [LARGE SCALE GENOMIC DNA]</scope>
    <source>
        <strain evidence="3">DSM 10331 / JCM 15462 / NBRC 103882 / ICP</strain>
    </source>
</reference>
<dbReference type="HOGENOM" id="CLU_671990_0_0_11"/>
<evidence type="ECO:0000313" key="2">
    <source>
        <dbReference type="EMBL" id="ACU54321.1"/>
    </source>
</evidence>
<gene>
    <name evidence="2" type="ordered locus">Afer_1397</name>
</gene>
<organism evidence="2 3">
    <name type="scientific">Acidimicrobium ferrooxidans (strain DSM 10331 / JCM 15462 / NBRC 103882 / ICP)</name>
    <dbReference type="NCBI Taxonomy" id="525909"/>
    <lineage>
        <taxon>Bacteria</taxon>
        <taxon>Bacillati</taxon>
        <taxon>Actinomycetota</taxon>
        <taxon>Acidimicrobiia</taxon>
        <taxon>Acidimicrobiales</taxon>
        <taxon>Acidimicrobiaceae</taxon>
        <taxon>Acidimicrobium</taxon>
    </lineage>
</organism>
<protein>
    <submittedName>
        <fullName evidence="2">Uncharacterized protein</fullName>
    </submittedName>
</protein>
<evidence type="ECO:0000313" key="3">
    <source>
        <dbReference type="Proteomes" id="UP000000771"/>
    </source>
</evidence>
<feature type="region of interest" description="Disordered" evidence="1">
    <location>
        <begin position="338"/>
        <end position="367"/>
    </location>
</feature>
<dbReference type="AlphaFoldDB" id="C7M013"/>
<dbReference type="KEGG" id="afo:Afer_1397"/>
<keyword evidence="3" id="KW-1185">Reference proteome</keyword>
<evidence type="ECO:0000256" key="1">
    <source>
        <dbReference type="SAM" id="MobiDB-lite"/>
    </source>
</evidence>
<dbReference type="Proteomes" id="UP000000771">
    <property type="component" value="Chromosome"/>
</dbReference>
<dbReference type="EMBL" id="CP001631">
    <property type="protein sequence ID" value="ACU54321.1"/>
    <property type="molecule type" value="Genomic_DNA"/>
</dbReference>
<accession>C7M013</accession>
<proteinExistence type="predicted"/>
<feature type="compositionally biased region" description="Basic and acidic residues" evidence="1">
    <location>
        <begin position="344"/>
        <end position="353"/>
    </location>
</feature>
<dbReference type="STRING" id="525909.Afer_1397"/>
<name>C7M013_ACIFD</name>